<dbReference type="InterPro" id="IPR010982">
    <property type="entry name" value="Lambda_DNA-bd_dom_sf"/>
</dbReference>
<evidence type="ECO:0000256" key="2">
    <source>
        <dbReference type="ARBA" id="ARBA00023125"/>
    </source>
</evidence>
<dbReference type="Pfam" id="PF01381">
    <property type="entry name" value="HTH_3"/>
    <property type="match status" value="1"/>
</dbReference>
<dbReference type="KEGG" id="wei:EQG49_11040"/>
<dbReference type="OrthoDB" id="9805856at2"/>
<keyword evidence="2" id="KW-0238">DNA-binding</keyword>
<sequence>MPNTGFTARLEQAMEQVGMTQRDLAETTNINKAVINRIILGTRPARDNEITAMAEALNVSTDWLLKGTHSSETNDPQDKNIDLKKAIEDEDVLLSYDGKPIPDEYAEMIKKLLS</sequence>
<dbReference type="PROSITE" id="PS50943">
    <property type="entry name" value="HTH_CROC1"/>
    <property type="match status" value="1"/>
</dbReference>
<keyword evidence="1" id="KW-0805">Transcription regulation</keyword>
<dbReference type="AlphaFoldDB" id="A0A4P6YVY4"/>
<organism evidence="5 6">
    <name type="scientific">Periweissella cryptocerci</name>
    <dbReference type="NCBI Taxonomy" id="2506420"/>
    <lineage>
        <taxon>Bacteria</taxon>
        <taxon>Bacillati</taxon>
        <taxon>Bacillota</taxon>
        <taxon>Bacilli</taxon>
        <taxon>Lactobacillales</taxon>
        <taxon>Lactobacillaceae</taxon>
        <taxon>Periweissella</taxon>
    </lineage>
</organism>
<dbReference type="InterPro" id="IPR001387">
    <property type="entry name" value="Cro/C1-type_HTH"/>
</dbReference>
<dbReference type="Gene3D" id="1.10.260.40">
    <property type="entry name" value="lambda repressor-like DNA-binding domains"/>
    <property type="match status" value="1"/>
</dbReference>
<evidence type="ECO:0000256" key="3">
    <source>
        <dbReference type="ARBA" id="ARBA00023163"/>
    </source>
</evidence>
<name>A0A4P6YVY4_9LACO</name>
<dbReference type="GO" id="GO:0003677">
    <property type="term" value="F:DNA binding"/>
    <property type="evidence" value="ECO:0007669"/>
    <property type="project" value="UniProtKB-KW"/>
</dbReference>
<dbReference type="SUPFAM" id="SSF47413">
    <property type="entry name" value="lambda repressor-like DNA-binding domains"/>
    <property type="match status" value="1"/>
</dbReference>
<accession>A0A4P6YVY4</accession>
<evidence type="ECO:0000259" key="4">
    <source>
        <dbReference type="PROSITE" id="PS50943"/>
    </source>
</evidence>
<reference evidence="6" key="1">
    <citation type="submission" date="2019-03" db="EMBL/GenBank/DDBJ databases">
        <title>Weissella sp. 26KH-42 Genome sequencing.</title>
        <authorList>
            <person name="Heo J."/>
            <person name="Kim S.-J."/>
            <person name="Kim J.-S."/>
            <person name="Hong S.-B."/>
            <person name="Kwon S.-W."/>
        </authorList>
    </citation>
    <scope>NUCLEOTIDE SEQUENCE [LARGE SCALE GENOMIC DNA]</scope>
    <source>
        <strain evidence="6">26KH-42</strain>
    </source>
</reference>
<dbReference type="EMBL" id="CP037940">
    <property type="protein sequence ID" value="QBO36941.1"/>
    <property type="molecule type" value="Genomic_DNA"/>
</dbReference>
<protein>
    <submittedName>
        <fullName evidence="5">XRE family transcriptional regulator</fullName>
    </submittedName>
</protein>
<keyword evidence="3" id="KW-0804">Transcription</keyword>
<keyword evidence="6" id="KW-1185">Reference proteome</keyword>
<gene>
    <name evidence="5" type="ORF">EQG49_11040</name>
</gene>
<evidence type="ECO:0000313" key="5">
    <source>
        <dbReference type="EMBL" id="QBO36941.1"/>
    </source>
</evidence>
<feature type="domain" description="HTH cro/C1-type" evidence="4">
    <location>
        <begin position="10"/>
        <end position="64"/>
    </location>
</feature>
<dbReference type="CDD" id="cd00093">
    <property type="entry name" value="HTH_XRE"/>
    <property type="match status" value="1"/>
</dbReference>
<proteinExistence type="predicted"/>
<evidence type="ECO:0000313" key="6">
    <source>
        <dbReference type="Proteomes" id="UP000292886"/>
    </source>
</evidence>
<evidence type="ECO:0000256" key="1">
    <source>
        <dbReference type="ARBA" id="ARBA00023015"/>
    </source>
</evidence>
<dbReference type="PANTHER" id="PTHR40661">
    <property type="match status" value="1"/>
</dbReference>
<dbReference type="RefSeq" id="WP_133364018.1">
    <property type="nucleotide sequence ID" value="NZ_CP037940.1"/>
</dbReference>
<dbReference type="Proteomes" id="UP000292886">
    <property type="component" value="Chromosome"/>
</dbReference>
<dbReference type="PANTHER" id="PTHR40661:SF3">
    <property type="entry name" value="FELS-1 PROPHAGE TRANSCRIPTIONAL REGULATOR"/>
    <property type="match status" value="1"/>
</dbReference>
<dbReference type="SMART" id="SM00530">
    <property type="entry name" value="HTH_XRE"/>
    <property type="match status" value="1"/>
</dbReference>